<reference evidence="2" key="1">
    <citation type="submission" date="2020-12" db="EMBL/GenBank/DDBJ databases">
        <title>Metabolic potential, ecology and presence of endohyphal bacteria is reflected in genomic diversity of Mucoromycotina.</title>
        <authorList>
            <person name="Muszewska A."/>
            <person name="Okrasinska A."/>
            <person name="Steczkiewicz K."/>
            <person name="Drgas O."/>
            <person name="Orlowska M."/>
            <person name="Perlinska-Lenart U."/>
            <person name="Aleksandrzak-Piekarczyk T."/>
            <person name="Szatraj K."/>
            <person name="Zielenkiewicz U."/>
            <person name="Pilsyk S."/>
            <person name="Malc E."/>
            <person name="Mieczkowski P."/>
            <person name="Kruszewska J.S."/>
            <person name="Biernat P."/>
            <person name="Pawlowska J."/>
        </authorList>
    </citation>
    <scope>NUCLEOTIDE SEQUENCE</scope>
    <source>
        <strain evidence="2">WA0000067209</strain>
    </source>
</reference>
<gene>
    <name evidence="2" type="ORF">INT43_001582</name>
</gene>
<protein>
    <submittedName>
        <fullName evidence="2">Uncharacterized protein</fullName>
    </submittedName>
</protein>
<keyword evidence="3" id="KW-1185">Reference proteome</keyword>
<proteinExistence type="predicted"/>
<sequence>MNDYVAKLEQHNEHLAHMQRGYPLNNNVSHNSARKMSTQSFVIAHSRAGSMQPLMDRPHLPVLQPQLPPSRQDFSDVDLEPDTLLPPMPEQPYHYRDSYVNIPPRRPSSIPLNMTSVIPTTSHSYPPKYQTA</sequence>
<feature type="compositionally biased region" description="Low complexity" evidence="1">
    <location>
        <begin position="60"/>
        <end position="72"/>
    </location>
</feature>
<dbReference type="OrthoDB" id="2376472at2759"/>
<feature type="region of interest" description="Disordered" evidence="1">
    <location>
        <begin position="52"/>
        <end position="132"/>
    </location>
</feature>
<accession>A0A8H7PEB9</accession>
<evidence type="ECO:0000313" key="2">
    <source>
        <dbReference type="EMBL" id="KAG2172105.1"/>
    </source>
</evidence>
<dbReference type="Proteomes" id="UP000654370">
    <property type="component" value="Unassembled WGS sequence"/>
</dbReference>
<evidence type="ECO:0000313" key="3">
    <source>
        <dbReference type="Proteomes" id="UP000654370"/>
    </source>
</evidence>
<dbReference type="EMBL" id="JAEPQZ010000018">
    <property type="protein sequence ID" value="KAG2172105.1"/>
    <property type="molecule type" value="Genomic_DNA"/>
</dbReference>
<name>A0A8H7PEB9_MORIS</name>
<comment type="caution">
    <text evidence="2">The sequence shown here is derived from an EMBL/GenBank/DDBJ whole genome shotgun (WGS) entry which is preliminary data.</text>
</comment>
<feature type="compositionally biased region" description="Polar residues" evidence="1">
    <location>
        <begin position="110"/>
        <end position="132"/>
    </location>
</feature>
<organism evidence="2 3">
    <name type="scientific">Mortierella isabellina</name>
    <name type="common">Filamentous fungus</name>
    <name type="synonym">Umbelopsis isabellina</name>
    <dbReference type="NCBI Taxonomy" id="91625"/>
    <lineage>
        <taxon>Eukaryota</taxon>
        <taxon>Fungi</taxon>
        <taxon>Fungi incertae sedis</taxon>
        <taxon>Mucoromycota</taxon>
        <taxon>Mucoromycotina</taxon>
        <taxon>Umbelopsidomycetes</taxon>
        <taxon>Umbelopsidales</taxon>
        <taxon>Umbelopsidaceae</taxon>
        <taxon>Umbelopsis</taxon>
    </lineage>
</organism>
<dbReference type="AlphaFoldDB" id="A0A8H7PEB9"/>
<evidence type="ECO:0000256" key="1">
    <source>
        <dbReference type="SAM" id="MobiDB-lite"/>
    </source>
</evidence>